<dbReference type="CDD" id="cd00685">
    <property type="entry name" value="Trans_IPPS_HT"/>
    <property type="match status" value="1"/>
</dbReference>
<evidence type="ECO:0000256" key="7">
    <source>
        <dbReference type="ARBA" id="ARBA00069024"/>
    </source>
</evidence>
<keyword evidence="3 8" id="KW-0808">Transferase</keyword>
<comment type="cofactor">
    <cofactor evidence="1">
        <name>Mg(2+)</name>
        <dbReference type="ChEBI" id="CHEBI:18420"/>
    </cofactor>
</comment>
<dbReference type="GO" id="GO:0016114">
    <property type="term" value="P:terpenoid biosynthetic process"/>
    <property type="evidence" value="ECO:0007669"/>
    <property type="project" value="UniProtKB-ARBA"/>
</dbReference>
<evidence type="ECO:0000256" key="6">
    <source>
        <dbReference type="ARBA" id="ARBA00023229"/>
    </source>
</evidence>
<dbReference type="SFLD" id="SFLDS00005">
    <property type="entry name" value="Isoprenoid_Synthase_Type_I"/>
    <property type="match status" value="1"/>
</dbReference>
<organism evidence="9 10">
    <name type="scientific">Rhodobium orientis</name>
    <dbReference type="NCBI Taxonomy" id="34017"/>
    <lineage>
        <taxon>Bacteria</taxon>
        <taxon>Pseudomonadati</taxon>
        <taxon>Pseudomonadota</taxon>
        <taxon>Alphaproteobacteria</taxon>
        <taxon>Hyphomicrobiales</taxon>
        <taxon>Rhodobiaceae</taxon>
        <taxon>Rhodobium</taxon>
    </lineage>
</organism>
<evidence type="ECO:0000256" key="2">
    <source>
        <dbReference type="ARBA" id="ARBA00006706"/>
    </source>
</evidence>
<dbReference type="GO" id="GO:0046872">
    <property type="term" value="F:metal ion binding"/>
    <property type="evidence" value="ECO:0007669"/>
    <property type="project" value="UniProtKB-KW"/>
</dbReference>
<evidence type="ECO:0000256" key="5">
    <source>
        <dbReference type="ARBA" id="ARBA00022842"/>
    </source>
</evidence>
<dbReference type="Pfam" id="PF00348">
    <property type="entry name" value="polyprenyl_synt"/>
    <property type="match status" value="1"/>
</dbReference>
<name>A0A327JXI9_9HYPH</name>
<evidence type="ECO:0000313" key="10">
    <source>
        <dbReference type="Proteomes" id="UP000249299"/>
    </source>
</evidence>
<evidence type="ECO:0000256" key="8">
    <source>
        <dbReference type="RuleBase" id="RU004466"/>
    </source>
</evidence>
<keyword evidence="4" id="KW-0479">Metal-binding</keyword>
<dbReference type="PROSITE" id="PS00444">
    <property type="entry name" value="POLYPRENYL_SYNTHASE_2"/>
    <property type="match status" value="1"/>
</dbReference>
<dbReference type="FunFam" id="1.10.600.10:FF:000001">
    <property type="entry name" value="Geranylgeranyl diphosphate synthase"/>
    <property type="match status" value="1"/>
</dbReference>
<dbReference type="InterPro" id="IPR000092">
    <property type="entry name" value="Polyprenyl_synt"/>
</dbReference>
<dbReference type="InterPro" id="IPR033749">
    <property type="entry name" value="Polyprenyl_synt_CS"/>
</dbReference>
<dbReference type="InterPro" id="IPR008949">
    <property type="entry name" value="Isoprenoid_synthase_dom_sf"/>
</dbReference>
<evidence type="ECO:0000256" key="1">
    <source>
        <dbReference type="ARBA" id="ARBA00001946"/>
    </source>
</evidence>
<dbReference type="GO" id="GO:0004659">
    <property type="term" value="F:prenyltransferase activity"/>
    <property type="evidence" value="ECO:0007669"/>
    <property type="project" value="InterPro"/>
</dbReference>
<sequence>MDVQARIERALERALSYAAGNNGQPKQLVEAMRYSVFPGGARVRPRLCLAVAYSCGDPAPEASDAAAAAIELLHCASLVHDDMPCFDNADLRRGKPTVHEAFGEPLALLAGDALIVLAFETIARECALVPERIGPLISTLGRSVGMPYGIVAGQAWESEPEIVLEDYHRAKTTALFSCATTAGAIAAGSDPQVWYGVGDELGNAYQVADDLRDAVSTESELGKPIGQDERNCRPNAVSELGIEGALARLVGHVQAAVDAIPPCPGSAQLEQLIKSEAKRLRPKSLAQHAA</sequence>
<dbReference type="AlphaFoldDB" id="A0A327JXI9"/>
<reference evidence="9 10" key="1">
    <citation type="submission" date="2017-07" db="EMBL/GenBank/DDBJ databases">
        <title>Draft Genome Sequences of Select Purple Nonsulfur Bacteria.</title>
        <authorList>
            <person name="Lasarre B."/>
            <person name="Mckinlay J.B."/>
        </authorList>
    </citation>
    <scope>NUCLEOTIDE SEQUENCE [LARGE SCALE GENOMIC DNA]</scope>
    <source>
        <strain evidence="9 10">DSM 11290</strain>
    </source>
</reference>
<evidence type="ECO:0000256" key="3">
    <source>
        <dbReference type="ARBA" id="ARBA00022679"/>
    </source>
</evidence>
<evidence type="ECO:0000313" key="9">
    <source>
        <dbReference type="EMBL" id="RAI27808.1"/>
    </source>
</evidence>
<dbReference type="PANTHER" id="PTHR43281">
    <property type="entry name" value="FARNESYL DIPHOSPHATE SYNTHASE"/>
    <property type="match status" value="1"/>
</dbReference>
<keyword evidence="10" id="KW-1185">Reference proteome</keyword>
<gene>
    <name evidence="9" type="ORF">CH339_08795</name>
</gene>
<dbReference type="SUPFAM" id="SSF48576">
    <property type="entry name" value="Terpenoid synthases"/>
    <property type="match status" value="1"/>
</dbReference>
<protein>
    <recommendedName>
        <fullName evidence="7">Probable farnesyl diphosphate synthase</fullName>
    </recommendedName>
</protein>
<comment type="caution">
    <text evidence="9">The sequence shown here is derived from an EMBL/GenBank/DDBJ whole genome shotgun (WGS) entry which is preliminary data.</text>
</comment>
<accession>A0A327JXI9</accession>
<evidence type="ECO:0000256" key="4">
    <source>
        <dbReference type="ARBA" id="ARBA00022723"/>
    </source>
</evidence>
<dbReference type="OrthoDB" id="9805316at2"/>
<dbReference type="PROSITE" id="PS00723">
    <property type="entry name" value="POLYPRENYL_SYNTHASE_1"/>
    <property type="match status" value="1"/>
</dbReference>
<proteinExistence type="inferred from homology"/>
<keyword evidence="5" id="KW-0460">Magnesium</keyword>
<dbReference type="Gene3D" id="1.10.600.10">
    <property type="entry name" value="Farnesyl Diphosphate Synthase"/>
    <property type="match status" value="1"/>
</dbReference>
<dbReference type="Proteomes" id="UP000249299">
    <property type="component" value="Unassembled WGS sequence"/>
</dbReference>
<keyword evidence="6" id="KW-0414">Isoprene biosynthesis</keyword>
<dbReference type="PANTHER" id="PTHR43281:SF1">
    <property type="entry name" value="FARNESYL DIPHOSPHATE SYNTHASE"/>
    <property type="match status" value="1"/>
</dbReference>
<dbReference type="EMBL" id="NPEV01000014">
    <property type="protein sequence ID" value="RAI27808.1"/>
    <property type="molecule type" value="Genomic_DNA"/>
</dbReference>
<dbReference type="RefSeq" id="WP_111433979.1">
    <property type="nucleotide sequence ID" value="NZ_JACIGG010000008.1"/>
</dbReference>
<comment type="similarity">
    <text evidence="2 8">Belongs to the FPP/GGPP synthase family.</text>
</comment>